<evidence type="ECO:0000313" key="2">
    <source>
        <dbReference type="EMBL" id="GAA2788059.1"/>
    </source>
</evidence>
<name>A0ABN3VB24_9PSEU</name>
<dbReference type="Proteomes" id="UP001500979">
    <property type="component" value="Unassembled WGS sequence"/>
</dbReference>
<feature type="domain" description="Knr4/Smi1-like" evidence="1">
    <location>
        <begin position="39"/>
        <end position="180"/>
    </location>
</feature>
<gene>
    <name evidence="2" type="ORF">GCM10010470_23240</name>
</gene>
<accession>A0ABN3VB24</accession>
<dbReference type="SUPFAM" id="SSF160631">
    <property type="entry name" value="SMI1/KNR4-like"/>
    <property type="match status" value="1"/>
</dbReference>
<proteinExistence type="predicted"/>
<keyword evidence="3" id="KW-1185">Reference proteome</keyword>
<sequence length="180" mass="20233">MGSSDDIPPWPDLIAEMVLLRQRVAEVDDLFPWTIPHPPATEEQLTAAEARLGHPLDPQHRAFLGYGNGWPDFHLGGSLLSTEELGQGPAWDEIDNNILNPYYEALPPEAGFIPPRDQIYPITFDEGSTSVFAIWKDGPVTDGGLPVLWFPWPESGDPHTDNFFGLFRDIHRQYEKMLQG</sequence>
<dbReference type="InterPro" id="IPR018958">
    <property type="entry name" value="Knr4/Smi1-like_dom"/>
</dbReference>
<dbReference type="RefSeq" id="WP_344679593.1">
    <property type="nucleotide sequence ID" value="NZ_BAAAUX010000011.1"/>
</dbReference>
<evidence type="ECO:0000259" key="1">
    <source>
        <dbReference type="SMART" id="SM00860"/>
    </source>
</evidence>
<dbReference type="InterPro" id="IPR037883">
    <property type="entry name" value="Knr4/Smi1-like_sf"/>
</dbReference>
<evidence type="ECO:0000313" key="3">
    <source>
        <dbReference type="Proteomes" id="UP001500979"/>
    </source>
</evidence>
<protein>
    <recommendedName>
        <fullName evidence="1">Knr4/Smi1-like domain-containing protein</fullName>
    </recommendedName>
</protein>
<dbReference type="EMBL" id="BAAAUX010000011">
    <property type="protein sequence ID" value="GAA2788059.1"/>
    <property type="molecule type" value="Genomic_DNA"/>
</dbReference>
<dbReference type="SMART" id="SM00860">
    <property type="entry name" value="SMI1_KNR4"/>
    <property type="match status" value="1"/>
</dbReference>
<organism evidence="2 3">
    <name type="scientific">Saccharopolyspora taberi</name>
    <dbReference type="NCBI Taxonomy" id="60895"/>
    <lineage>
        <taxon>Bacteria</taxon>
        <taxon>Bacillati</taxon>
        <taxon>Actinomycetota</taxon>
        <taxon>Actinomycetes</taxon>
        <taxon>Pseudonocardiales</taxon>
        <taxon>Pseudonocardiaceae</taxon>
        <taxon>Saccharopolyspora</taxon>
    </lineage>
</organism>
<reference evidence="2 3" key="1">
    <citation type="journal article" date="2019" name="Int. J. Syst. Evol. Microbiol.">
        <title>The Global Catalogue of Microorganisms (GCM) 10K type strain sequencing project: providing services to taxonomists for standard genome sequencing and annotation.</title>
        <authorList>
            <consortium name="The Broad Institute Genomics Platform"/>
            <consortium name="The Broad Institute Genome Sequencing Center for Infectious Disease"/>
            <person name="Wu L."/>
            <person name="Ma J."/>
        </authorList>
    </citation>
    <scope>NUCLEOTIDE SEQUENCE [LARGE SCALE GENOMIC DNA]</scope>
    <source>
        <strain evidence="2 3">JCM 9383</strain>
    </source>
</reference>
<comment type="caution">
    <text evidence="2">The sequence shown here is derived from an EMBL/GenBank/DDBJ whole genome shotgun (WGS) entry which is preliminary data.</text>
</comment>